<dbReference type="PANTHER" id="PTHR43475">
    <property type="entry name" value="METHYLTHIORIBOSE-1-PHOSPHATE ISOMERASE"/>
    <property type="match status" value="1"/>
</dbReference>
<comment type="pathway">
    <text evidence="2">Amino-acid biosynthesis; L-methionine biosynthesis via salvage pathway; L-methionine from S-methyl-5-thio-alpha-D-ribose 1-phosphate: step 1/6.</text>
</comment>
<feature type="binding site" evidence="2">
    <location>
        <position position="94"/>
    </location>
    <ligand>
        <name>substrate</name>
    </ligand>
</feature>
<evidence type="ECO:0000256" key="2">
    <source>
        <dbReference type="HAMAP-Rule" id="MF_01678"/>
    </source>
</evidence>
<dbReference type="NCBIfam" id="TIGR00524">
    <property type="entry name" value="eIF-2B_rel"/>
    <property type="match status" value="1"/>
</dbReference>
<evidence type="ECO:0000313" key="3">
    <source>
        <dbReference type="EMBL" id="OGC61250.1"/>
    </source>
</evidence>
<dbReference type="SUPFAM" id="SSF100950">
    <property type="entry name" value="NagB/RpiA/CoA transferase-like"/>
    <property type="match status" value="1"/>
</dbReference>
<dbReference type="AlphaFoldDB" id="A0A1F4VW05"/>
<accession>A0A1F4VW05</accession>
<dbReference type="Proteomes" id="UP000176967">
    <property type="component" value="Unassembled WGS sequence"/>
</dbReference>
<dbReference type="EMBL" id="MEVL01000015">
    <property type="protein sequence ID" value="OGC61250.1"/>
    <property type="molecule type" value="Genomic_DNA"/>
</dbReference>
<comment type="similarity">
    <text evidence="2">Belongs to the EIF-2B alpha/beta/delta subunits family. MtnA subfamily.</text>
</comment>
<keyword evidence="2" id="KW-0486">Methionine biosynthesis</keyword>
<keyword evidence="1 2" id="KW-0413">Isomerase</keyword>
<comment type="function">
    <text evidence="2">Catalyzes the interconversion of methylthioribose-1-phosphate (MTR-1-P) into methylthioribulose-1-phosphate (MTRu-1-P).</text>
</comment>
<comment type="catalytic activity">
    <reaction evidence="2">
        <text>5-(methylsulfanyl)-alpha-D-ribose 1-phosphate = 5-(methylsulfanyl)-D-ribulose 1-phosphate</text>
        <dbReference type="Rhea" id="RHEA:19989"/>
        <dbReference type="ChEBI" id="CHEBI:58533"/>
        <dbReference type="ChEBI" id="CHEBI:58548"/>
        <dbReference type="EC" id="5.3.1.23"/>
    </reaction>
</comment>
<dbReference type="InterPro" id="IPR011559">
    <property type="entry name" value="Initiation_fac_2B_a/b/d"/>
</dbReference>
<dbReference type="HAMAP" id="MF_01678">
    <property type="entry name" value="Salvage_MtnA"/>
    <property type="match status" value="1"/>
</dbReference>
<dbReference type="InterPro" id="IPR000649">
    <property type="entry name" value="IF-2B-related"/>
</dbReference>
<organism evidence="3 4">
    <name type="scientific">candidate division WWE3 bacterium RIFCSPLOWO2_01_FULL_53_14</name>
    <dbReference type="NCBI Taxonomy" id="1802628"/>
    <lineage>
        <taxon>Bacteria</taxon>
        <taxon>Katanobacteria</taxon>
    </lineage>
</organism>
<protein>
    <recommendedName>
        <fullName evidence="2">Methylthioribose-1-phosphate isomerase</fullName>
        <shortName evidence="2">M1Pi</shortName>
        <shortName evidence="2">MTR-1-P isomerase</shortName>
        <ecNumber evidence="2">5.3.1.23</ecNumber>
    </recommendedName>
    <alternativeName>
        <fullName evidence="2">S-methyl-5-thioribose-1-phosphate isomerase</fullName>
    </alternativeName>
</protein>
<dbReference type="InterPro" id="IPR005251">
    <property type="entry name" value="IF-M1Pi"/>
</dbReference>
<dbReference type="UniPathway" id="UPA00904">
    <property type="reaction ID" value="UER00874"/>
</dbReference>
<dbReference type="NCBIfam" id="NF004326">
    <property type="entry name" value="PRK05720.1"/>
    <property type="match status" value="1"/>
</dbReference>
<feature type="binding site" evidence="2">
    <location>
        <begin position="51"/>
        <end position="53"/>
    </location>
    <ligand>
        <name>substrate</name>
    </ligand>
</feature>
<evidence type="ECO:0000313" key="4">
    <source>
        <dbReference type="Proteomes" id="UP000176967"/>
    </source>
</evidence>
<dbReference type="Gene3D" id="3.40.50.10470">
    <property type="entry name" value="Translation initiation factor eif-2b, domain 2"/>
    <property type="match status" value="1"/>
</dbReference>
<comment type="caution">
    <text evidence="3">The sequence shown here is derived from an EMBL/GenBank/DDBJ whole genome shotgun (WGS) entry which is preliminary data.</text>
</comment>
<name>A0A1F4VW05_UNCKA</name>
<dbReference type="InterPro" id="IPR037171">
    <property type="entry name" value="NagB/RpiA_transferase-like"/>
</dbReference>
<dbReference type="Gene3D" id="1.20.120.420">
    <property type="entry name" value="translation initiation factor eif-2b, domain 1"/>
    <property type="match status" value="1"/>
</dbReference>
<dbReference type="PANTHER" id="PTHR43475:SF1">
    <property type="entry name" value="METHYLTHIORIBOSE-1-PHOSPHATE ISOMERASE"/>
    <property type="match status" value="1"/>
</dbReference>
<dbReference type="GO" id="GO:0046523">
    <property type="term" value="F:S-methyl-5-thioribose-1-phosphate isomerase activity"/>
    <property type="evidence" value="ECO:0007669"/>
    <property type="project" value="UniProtKB-UniRule"/>
</dbReference>
<gene>
    <name evidence="2" type="primary">mtnA</name>
    <name evidence="3" type="ORF">A2890_02855</name>
</gene>
<dbReference type="InterPro" id="IPR027363">
    <property type="entry name" value="M1Pi_N"/>
</dbReference>
<proteinExistence type="inferred from homology"/>
<dbReference type="InterPro" id="IPR042529">
    <property type="entry name" value="IF_2B-like_C"/>
</dbReference>
<dbReference type="FunFam" id="3.40.50.10470:FF:000006">
    <property type="entry name" value="Methylthioribose-1-phosphate isomerase"/>
    <property type="match status" value="1"/>
</dbReference>
<reference evidence="3 4" key="1">
    <citation type="journal article" date="2016" name="Nat. Commun.">
        <title>Thousands of microbial genomes shed light on interconnected biogeochemical processes in an aquifer system.</title>
        <authorList>
            <person name="Anantharaman K."/>
            <person name="Brown C.T."/>
            <person name="Hug L.A."/>
            <person name="Sharon I."/>
            <person name="Castelle C.J."/>
            <person name="Probst A.J."/>
            <person name="Thomas B.C."/>
            <person name="Singh A."/>
            <person name="Wilkins M.J."/>
            <person name="Karaoz U."/>
            <person name="Brodie E.L."/>
            <person name="Williams K.H."/>
            <person name="Hubbard S.S."/>
            <person name="Banfield J.F."/>
        </authorList>
    </citation>
    <scope>NUCLEOTIDE SEQUENCE [LARGE SCALE GENOMIC DNA]</scope>
</reference>
<feature type="site" description="Transition state stabilizer" evidence="2">
    <location>
        <position position="167"/>
    </location>
</feature>
<keyword evidence="2" id="KW-0028">Amino-acid biosynthesis</keyword>
<dbReference type="STRING" id="1802628.A2890_02855"/>
<feature type="active site" description="Proton donor" evidence="2">
    <location>
        <position position="247"/>
    </location>
</feature>
<feature type="binding site" evidence="2">
    <location>
        <begin position="257"/>
        <end position="258"/>
    </location>
    <ligand>
        <name>substrate</name>
    </ligand>
</feature>
<dbReference type="Pfam" id="PF01008">
    <property type="entry name" value="IF-2B"/>
    <property type="match status" value="1"/>
</dbReference>
<dbReference type="GO" id="GO:0019509">
    <property type="term" value="P:L-methionine salvage from methylthioadenosine"/>
    <property type="evidence" value="ECO:0007669"/>
    <property type="project" value="UniProtKB-UniRule"/>
</dbReference>
<dbReference type="NCBIfam" id="TIGR00512">
    <property type="entry name" value="salvage_mtnA"/>
    <property type="match status" value="1"/>
</dbReference>
<dbReference type="EC" id="5.3.1.23" evidence="2"/>
<sequence length="362" mass="39630">MLVRGKNYRAVWMEGRDVVVVNQPLLPHQFKILRLKNHRQTARAIQTMIVRGAGTIGATGAYGLAQAALKISNRSLHIFMKQIGKAYVLLREARPTAADLAHAVDRVWLAMADALKKSGGAQPINAMKEAAVGQANQIAAEYSERGQQIAKVGLPLIKPNSRVLTHCNAGWLALVDWGSAPAPIYLAHRKGRKVFVWVDETRPRNQGSNLTSWEFLQEGVPHRIIADNAGGLLMQRGEVDLCIVGADRIAANGDVANKIGTYQKAVLARENGIPFYVAAPSSTIDLKCKSGKQIPIEERSEAEMHFIWGSDGRKMRKVRISPKGARAANPAFDVTPARYITGIITERGIFKPTQIRKAVRGA</sequence>
<feature type="binding site" evidence="2">
    <location>
        <position position="206"/>
    </location>
    <ligand>
        <name>substrate</name>
    </ligand>
</feature>
<evidence type="ECO:0000256" key="1">
    <source>
        <dbReference type="ARBA" id="ARBA00023235"/>
    </source>
</evidence>